<gene>
    <name evidence="2" type="ORF">DdX_04943</name>
</gene>
<name>A0AAD4R3Z5_9BILA</name>
<dbReference type="PANTHER" id="PTHR21541">
    <property type="entry name" value="BTB POZ DOMAIN CONTAINING 12"/>
    <property type="match status" value="1"/>
</dbReference>
<evidence type="ECO:0000313" key="3">
    <source>
        <dbReference type="Proteomes" id="UP001201812"/>
    </source>
</evidence>
<organism evidence="2 3">
    <name type="scientific">Ditylenchus destructor</name>
    <dbReference type="NCBI Taxonomy" id="166010"/>
    <lineage>
        <taxon>Eukaryota</taxon>
        <taxon>Metazoa</taxon>
        <taxon>Ecdysozoa</taxon>
        <taxon>Nematoda</taxon>
        <taxon>Chromadorea</taxon>
        <taxon>Rhabditida</taxon>
        <taxon>Tylenchina</taxon>
        <taxon>Tylenchomorpha</taxon>
        <taxon>Sphaerularioidea</taxon>
        <taxon>Anguinidae</taxon>
        <taxon>Anguininae</taxon>
        <taxon>Ditylenchus</taxon>
    </lineage>
</organism>
<comment type="caution">
    <text evidence="2">The sequence shown here is derived from an EMBL/GenBank/DDBJ whole genome shotgun (WGS) entry which is preliminary data.</text>
</comment>
<feature type="region of interest" description="Disordered" evidence="1">
    <location>
        <begin position="1"/>
        <end position="24"/>
    </location>
</feature>
<keyword evidence="2" id="KW-0378">Hydrolase</keyword>
<dbReference type="AlphaFoldDB" id="A0AAD4R3Z5"/>
<protein>
    <submittedName>
        <fullName evidence="2">Structure-specific endonuclease subunit SLX4 isoform X2</fullName>
    </submittedName>
</protein>
<dbReference type="GO" id="GO:0004519">
    <property type="term" value="F:endonuclease activity"/>
    <property type="evidence" value="ECO:0007669"/>
    <property type="project" value="UniProtKB-KW"/>
</dbReference>
<feature type="compositionally biased region" description="Basic residues" evidence="1">
    <location>
        <begin position="1"/>
        <end position="14"/>
    </location>
</feature>
<reference evidence="2" key="1">
    <citation type="submission" date="2022-01" db="EMBL/GenBank/DDBJ databases">
        <title>Genome Sequence Resource for Two Populations of Ditylenchus destructor, the Migratory Endoparasitic Phytonematode.</title>
        <authorList>
            <person name="Zhang H."/>
            <person name="Lin R."/>
            <person name="Xie B."/>
        </authorList>
    </citation>
    <scope>NUCLEOTIDE SEQUENCE</scope>
    <source>
        <strain evidence="2">BazhouSP</strain>
    </source>
</reference>
<keyword evidence="2" id="KW-0540">Nuclease</keyword>
<dbReference type="GO" id="GO:0000712">
    <property type="term" value="P:resolution of meiotic recombination intermediates"/>
    <property type="evidence" value="ECO:0007669"/>
    <property type="project" value="TreeGrafter"/>
</dbReference>
<evidence type="ECO:0000313" key="2">
    <source>
        <dbReference type="EMBL" id="KAI1720700.1"/>
    </source>
</evidence>
<sequence>MKRKPAFKKAKKSRKSDESVNTSVDGTPRVWQEVVKSLFHEKFKSVDSDVSHAMNNQECMNTQAALSTTDNFSRFSEQNPVSIIPVFLDWLRLPENEELYNEMITLNPIMLDRLIRSFGPQLEAHKISQTEFACILDKLDITYSDPAFPQTMNNLEQDQHETPEIQTHKISKRKRKPKEKQIDTPMEGNQTFGYKVITENSITPMPNYEAMDEKELLKELDRNGCRRMCRSNAIATLRQIFEATHPVLSCTTPIPTAVTRILMAGARKAESEAAALAREKRIRAAIAKVAPSDPTTSQTMNDLEALTQAALMATDKNPVSIIPVFLDWLRLPENEELYNEMLTLNPIMLERLIRSFGPQLQAHKISQADFSSVLDKLHITYCLRKPGDGRHY</sequence>
<keyword evidence="3" id="KW-1185">Reference proteome</keyword>
<feature type="compositionally biased region" description="Basic and acidic residues" evidence="1">
    <location>
        <begin position="158"/>
        <end position="167"/>
    </location>
</feature>
<keyword evidence="2" id="KW-0255">Endonuclease</keyword>
<accession>A0AAD4R3Z5</accession>
<dbReference type="CDD" id="cd22999">
    <property type="entry name" value="SAP_SLX4"/>
    <property type="match status" value="1"/>
</dbReference>
<dbReference type="GO" id="GO:0033557">
    <property type="term" value="C:Slx1-Slx4 complex"/>
    <property type="evidence" value="ECO:0007669"/>
    <property type="project" value="TreeGrafter"/>
</dbReference>
<evidence type="ECO:0000256" key="1">
    <source>
        <dbReference type="SAM" id="MobiDB-lite"/>
    </source>
</evidence>
<feature type="region of interest" description="Disordered" evidence="1">
    <location>
        <begin position="158"/>
        <end position="186"/>
    </location>
</feature>
<proteinExistence type="predicted"/>
<feature type="compositionally biased region" description="Basic residues" evidence="1">
    <location>
        <begin position="169"/>
        <end position="178"/>
    </location>
</feature>
<dbReference type="PANTHER" id="PTHR21541:SF3">
    <property type="entry name" value="STRUCTURE-SPECIFIC ENDONUCLEASE SUBUNIT SLX4"/>
    <property type="match status" value="1"/>
</dbReference>
<dbReference type="EMBL" id="JAKKPZ010000005">
    <property type="protein sequence ID" value="KAI1720700.1"/>
    <property type="molecule type" value="Genomic_DNA"/>
</dbReference>
<dbReference type="Proteomes" id="UP001201812">
    <property type="component" value="Unassembled WGS sequence"/>
</dbReference>